<dbReference type="InterPro" id="IPR012347">
    <property type="entry name" value="Ferritin-like"/>
</dbReference>
<dbReference type="PANTHER" id="PTHR36933:SF1">
    <property type="entry name" value="SLL0788 PROTEIN"/>
    <property type="match status" value="1"/>
</dbReference>
<keyword evidence="2" id="KW-0732">Signal</keyword>
<organism evidence="4 5">
    <name type="scientific">Kineosporia mesophila</name>
    <dbReference type="NCBI Taxonomy" id="566012"/>
    <lineage>
        <taxon>Bacteria</taxon>
        <taxon>Bacillati</taxon>
        <taxon>Actinomycetota</taxon>
        <taxon>Actinomycetes</taxon>
        <taxon>Kineosporiales</taxon>
        <taxon>Kineosporiaceae</taxon>
        <taxon>Kineosporia</taxon>
    </lineage>
</organism>
<dbReference type="Pfam" id="PF03713">
    <property type="entry name" value="DUF305"/>
    <property type="match status" value="1"/>
</dbReference>
<evidence type="ECO:0000313" key="4">
    <source>
        <dbReference type="EMBL" id="GAA3630160.1"/>
    </source>
</evidence>
<dbReference type="EMBL" id="BAAAZO010000011">
    <property type="protein sequence ID" value="GAA3630160.1"/>
    <property type="molecule type" value="Genomic_DNA"/>
</dbReference>
<evidence type="ECO:0000313" key="5">
    <source>
        <dbReference type="Proteomes" id="UP001501074"/>
    </source>
</evidence>
<feature type="domain" description="DUF305" evidence="3">
    <location>
        <begin position="60"/>
        <end position="204"/>
    </location>
</feature>
<feature type="signal peptide" evidence="2">
    <location>
        <begin position="1"/>
        <end position="17"/>
    </location>
</feature>
<dbReference type="Proteomes" id="UP001501074">
    <property type="component" value="Unassembled WGS sequence"/>
</dbReference>
<evidence type="ECO:0000256" key="1">
    <source>
        <dbReference type="SAM" id="MobiDB-lite"/>
    </source>
</evidence>
<dbReference type="InterPro" id="IPR005183">
    <property type="entry name" value="DUF305_CopM-like"/>
</dbReference>
<reference evidence="5" key="1">
    <citation type="journal article" date="2019" name="Int. J. Syst. Evol. Microbiol.">
        <title>The Global Catalogue of Microorganisms (GCM) 10K type strain sequencing project: providing services to taxonomists for standard genome sequencing and annotation.</title>
        <authorList>
            <consortium name="The Broad Institute Genomics Platform"/>
            <consortium name="The Broad Institute Genome Sequencing Center for Infectious Disease"/>
            <person name="Wu L."/>
            <person name="Ma J."/>
        </authorList>
    </citation>
    <scope>NUCLEOTIDE SEQUENCE [LARGE SCALE GENOMIC DNA]</scope>
    <source>
        <strain evidence="5">JCM 16902</strain>
    </source>
</reference>
<dbReference type="RefSeq" id="WP_231486059.1">
    <property type="nucleotide sequence ID" value="NZ_BAAAZO010000011.1"/>
</dbReference>
<evidence type="ECO:0000259" key="3">
    <source>
        <dbReference type="Pfam" id="PF03713"/>
    </source>
</evidence>
<feature type="region of interest" description="Disordered" evidence="1">
    <location>
        <begin position="29"/>
        <end position="56"/>
    </location>
</feature>
<keyword evidence="5" id="KW-1185">Reference proteome</keyword>
<dbReference type="PANTHER" id="PTHR36933">
    <property type="entry name" value="SLL0788 PROTEIN"/>
    <property type="match status" value="1"/>
</dbReference>
<sequence length="208" mass="20896">MATLVAGCALLLGGCGALDGVTISTGPGPASISSGGHAAPATAPATESGDGGETGHNAADVMFLQMMVAREVETAKLAALAGEGTLSKEAEALIEAISTTENDERAEMSGWLRAWGEPLEAGGDLHAEHGGVSTLTKADIKALKSASGSTFQTTFLNLLLAQQGNGAEIAQYGTGNGENGGVLELAGRIDESRSAQVQQMLKLLSDAS</sequence>
<gene>
    <name evidence="4" type="ORF">GCM10022223_54780</name>
</gene>
<dbReference type="Gene3D" id="1.20.1260.10">
    <property type="match status" value="1"/>
</dbReference>
<protein>
    <recommendedName>
        <fullName evidence="3">DUF305 domain-containing protein</fullName>
    </recommendedName>
</protein>
<proteinExistence type="predicted"/>
<feature type="chain" id="PRO_5046812811" description="DUF305 domain-containing protein" evidence="2">
    <location>
        <begin position="18"/>
        <end position="208"/>
    </location>
</feature>
<evidence type="ECO:0000256" key="2">
    <source>
        <dbReference type="SAM" id="SignalP"/>
    </source>
</evidence>
<accession>A0ABP7ADX4</accession>
<comment type="caution">
    <text evidence="4">The sequence shown here is derived from an EMBL/GenBank/DDBJ whole genome shotgun (WGS) entry which is preliminary data.</text>
</comment>
<name>A0ABP7ADX4_9ACTN</name>